<organism evidence="1 2">
    <name type="scientific">Apatococcus lobatus</name>
    <dbReference type="NCBI Taxonomy" id="904363"/>
    <lineage>
        <taxon>Eukaryota</taxon>
        <taxon>Viridiplantae</taxon>
        <taxon>Chlorophyta</taxon>
        <taxon>core chlorophytes</taxon>
        <taxon>Trebouxiophyceae</taxon>
        <taxon>Chlorellales</taxon>
        <taxon>Chlorellaceae</taxon>
        <taxon>Apatococcus</taxon>
    </lineage>
</organism>
<dbReference type="AlphaFoldDB" id="A0AAW1Q8C0"/>
<dbReference type="Proteomes" id="UP001438707">
    <property type="component" value="Unassembled WGS sequence"/>
</dbReference>
<evidence type="ECO:0000313" key="1">
    <source>
        <dbReference type="EMBL" id="KAK9818568.1"/>
    </source>
</evidence>
<sequence>MTFRALLFGKPIIFKRAKDGGRWQLLADALKRRLGLNSMGADRFKADFDFRLQKGQELWEEGTFESFKAPETWYLLFEDSKGVPLLTTKGWQKSPATLQEYLEIALFRYGTLRFKDLHPGNVLRLPKTNGSRSLLSIDEMSVGREALLHAHAAKSEFDGLQTHLSTLQNIISKWQQVPKRSLEQACLESGFGSKRAKELADEIAANLSHLLKDLDAAAKKGKTSWRGQPSRTQ</sequence>
<reference evidence="1 2" key="1">
    <citation type="journal article" date="2024" name="Nat. Commun.">
        <title>Phylogenomics reveals the evolutionary origins of lichenization in chlorophyte algae.</title>
        <authorList>
            <person name="Puginier C."/>
            <person name="Libourel C."/>
            <person name="Otte J."/>
            <person name="Skaloud P."/>
            <person name="Haon M."/>
            <person name="Grisel S."/>
            <person name="Petersen M."/>
            <person name="Berrin J.G."/>
            <person name="Delaux P.M."/>
            <person name="Dal Grande F."/>
            <person name="Keller J."/>
        </authorList>
    </citation>
    <scope>NUCLEOTIDE SEQUENCE [LARGE SCALE GENOMIC DNA]</scope>
    <source>
        <strain evidence="1 2">SAG 2145</strain>
    </source>
</reference>
<keyword evidence="2" id="KW-1185">Reference proteome</keyword>
<gene>
    <name evidence="1" type="ORF">WJX74_011089</name>
</gene>
<proteinExistence type="predicted"/>
<protein>
    <submittedName>
        <fullName evidence="1">Uncharacterized protein</fullName>
    </submittedName>
</protein>
<comment type="caution">
    <text evidence="1">The sequence shown here is derived from an EMBL/GenBank/DDBJ whole genome shotgun (WGS) entry which is preliminary data.</text>
</comment>
<accession>A0AAW1Q8C0</accession>
<evidence type="ECO:0000313" key="2">
    <source>
        <dbReference type="Proteomes" id="UP001438707"/>
    </source>
</evidence>
<name>A0AAW1Q8C0_9CHLO</name>
<dbReference type="EMBL" id="JALJOS010000060">
    <property type="protein sequence ID" value="KAK9818568.1"/>
    <property type="molecule type" value="Genomic_DNA"/>
</dbReference>